<gene>
    <name evidence="1" type="ORF">PsorP6_014497</name>
</gene>
<keyword evidence="2" id="KW-1185">Reference proteome</keyword>
<comment type="caution">
    <text evidence="1">The sequence shown here is derived from an EMBL/GenBank/DDBJ whole genome shotgun (WGS) entry which is preliminary data.</text>
</comment>
<dbReference type="Proteomes" id="UP001163321">
    <property type="component" value="Chromosome 7"/>
</dbReference>
<protein>
    <submittedName>
        <fullName evidence="1">Uncharacterized protein</fullName>
    </submittedName>
</protein>
<sequence>MHTQILKQHLEEMCTNDFITGRRIQCNTLEVVSRQGDKGRVLTGFVVSLGKQRRVFQQRLGAHDAITTRGIETTRNVFVTLDSSVRDHGDIYSLLNASNNIPIYLPYCRFVHFLGATMNREQVASSLLQHVNEFQRLIIIRKDANFDRHRDRESFTECLDNRLNGGFVVHEKRPIMTFPSNALRTA</sequence>
<accession>A0ACC0VTJ9</accession>
<evidence type="ECO:0000313" key="1">
    <source>
        <dbReference type="EMBL" id="KAI9909063.1"/>
    </source>
</evidence>
<name>A0ACC0VTJ9_9STRA</name>
<evidence type="ECO:0000313" key="2">
    <source>
        <dbReference type="Proteomes" id="UP001163321"/>
    </source>
</evidence>
<proteinExistence type="predicted"/>
<dbReference type="EMBL" id="CM047586">
    <property type="protein sequence ID" value="KAI9909063.1"/>
    <property type="molecule type" value="Genomic_DNA"/>
</dbReference>
<reference evidence="1 2" key="1">
    <citation type="journal article" date="2022" name="bioRxiv">
        <title>The genome of the oomycete Peronosclerospora sorghi, a cosmopolitan pathogen of maize and sorghum, is inflated with dispersed pseudogenes.</title>
        <authorList>
            <person name="Fletcher K."/>
            <person name="Martin F."/>
            <person name="Isakeit T."/>
            <person name="Cavanaugh K."/>
            <person name="Magill C."/>
            <person name="Michelmore R."/>
        </authorList>
    </citation>
    <scope>NUCLEOTIDE SEQUENCE [LARGE SCALE GENOMIC DNA]</scope>
    <source>
        <strain evidence="1">P6</strain>
    </source>
</reference>
<organism evidence="1 2">
    <name type="scientific">Peronosclerospora sorghi</name>
    <dbReference type="NCBI Taxonomy" id="230839"/>
    <lineage>
        <taxon>Eukaryota</taxon>
        <taxon>Sar</taxon>
        <taxon>Stramenopiles</taxon>
        <taxon>Oomycota</taxon>
        <taxon>Peronosporomycetes</taxon>
        <taxon>Peronosporales</taxon>
        <taxon>Peronosporaceae</taxon>
        <taxon>Peronosclerospora</taxon>
    </lineage>
</organism>